<evidence type="ECO:0000313" key="4">
    <source>
        <dbReference type="Proteomes" id="UP000006078"/>
    </source>
</evidence>
<comment type="caution">
    <text evidence="2">The sequence shown here is derived from an EMBL/GenBank/DDBJ whole genome shotgun (WGS) entry which is preliminary data.</text>
</comment>
<dbReference type="HOGENOM" id="CLU_943152_0_0_11"/>
<keyword evidence="1" id="KW-0812">Transmembrane</keyword>
<keyword evidence="4" id="KW-1185">Reference proteome</keyword>
<proteinExistence type="predicted"/>
<feature type="transmembrane region" description="Helical" evidence="1">
    <location>
        <begin position="172"/>
        <end position="194"/>
    </location>
</feature>
<feature type="transmembrane region" description="Helical" evidence="1">
    <location>
        <begin position="258"/>
        <end position="282"/>
    </location>
</feature>
<feature type="transmembrane region" description="Helical" evidence="1">
    <location>
        <begin position="133"/>
        <end position="160"/>
    </location>
</feature>
<keyword evidence="1" id="KW-1133">Transmembrane helix</keyword>
<evidence type="ECO:0000256" key="1">
    <source>
        <dbReference type="SAM" id="Phobius"/>
    </source>
</evidence>
<protein>
    <submittedName>
        <fullName evidence="2">Putative membrane protein</fullName>
    </submittedName>
</protein>
<keyword evidence="1" id="KW-0472">Membrane</keyword>
<feature type="transmembrane region" description="Helical" evidence="1">
    <location>
        <begin position="228"/>
        <end position="251"/>
    </location>
</feature>
<evidence type="ECO:0000313" key="2">
    <source>
        <dbReference type="EMBL" id="CCI83174.1"/>
    </source>
</evidence>
<reference evidence="2 5" key="1">
    <citation type="journal article" date="2012" name="J. Bacteriol.">
        <title>Draft Genome Sequence of Turicella otitidis ATCC 51513, Isolated from Middle Ear Fluid from a Child with Otitis Media.</title>
        <authorList>
            <person name="Brinkrolf K."/>
            <person name="Schneider J."/>
            <person name="Knecht M."/>
            <person name="Ruckert C."/>
            <person name="Tauch A."/>
        </authorList>
    </citation>
    <scope>NUCLEOTIDE SEQUENCE [LARGE SCALE GENOMIC DNA]</scope>
    <source>
        <strain evidence="2 5">ATCC 51513</strain>
    </source>
</reference>
<gene>
    <name evidence="2" type="ORF">BN46_0426</name>
    <name evidence="3" type="ORF">HMPREF9719_00050</name>
</gene>
<dbReference type="EMBL" id="AHAE01000003">
    <property type="protein sequence ID" value="EJZ83011.1"/>
    <property type="molecule type" value="Genomic_DNA"/>
</dbReference>
<dbReference type="AlphaFoldDB" id="I7LBK2"/>
<feature type="transmembrane region" description="Helical" evidence="1">
    <location>
        <begin position="47"/>
        <end position="69"/>
    </location>
</feature>
<dbReference type="Proteomes" id="UP000011016">
    <property type="component" value="Unassembled WGS sequence"/>
</dbReference>
<reference evidence="3 4" key="2">
    <citation type="submission" date="2012-08" db="EMBL/GenBank/DDBJ databases">
        <title>The Genome Sequence of Turicella otitidis ATCC 51513.</title>
        <authorList>
            <consortium name="The Broad Institute Genome Sequencing Platform"/>
            <person name="Earl A."/>
            <person name="Ward D."/>
            <person name="Feldgarden M."/>
            <person name="Gevers D."/>
            <person name="Huys G."/>
            <person name="Walker B."/>
            <person name="Young S.K."/>
            <person name="Zeng Q."/>
            <person name="Gargeya S."/>
            <person name="Fitzgerald M."/>
            <person name="Haas B."/>
            <person name="Abouelleil A."/>
            <person name="Alvarado L."/>
            <person name="Arachchi H.M."/>
            <person name="Berlin A.M."/>
            <person name="Chapman S.B."/>
            <person name="Goldberg J."/>
            <person name="Griggs A."/>
            <person name="Gujja S."/>
            <person name="Hansen M."/>
            <person name="Howarth C."/>
            <person name="Imamovic A."/>
            <person name="Larimer J."/>
            <person name="McCowen C."/>
            <person name="Montmayeur A."/>
            <person name="Murphy C."/>
            <person name="Neiman D."/>
            <person name="Pearson M."/>
            <person name="Priest M."/>
            <person name="Roberts A."/>
            <person name="Saif S."/>
            <person name="Shea T."/>
            <person name="Sisk P."/>
            <person name="Sykes S."/>
            <person name="Wortman J."/>
            <person name="Nusbaum C."/>
            <person name="Birren B."/>
        </authorList>
    </citation>
    <scope>NUCLEOTIDE SEQUENCE [LARGE SCALE GENOMIC DNA]</scope>
    <source>
        <strain evidence="3 4">ATCC 51513</strain>
    </source>
</reference>
<dbReference type="EMBL" id="CAJZ01000059">
    <property type="protein sequence ID" value="CCI83174.1"/>
    <property type="molecule type" value="Genomic_DNA"/>
</dbReference>
<dbReference type="Proteomes" id="UP000006078">
    <property type="component" value="Unassembled WGS sequence"/>
</dbReference>
<name>I7LBK2_9CORY</name>
<sequence length="300" mass="29933">MTNWPPRHPEDDWAADFAAEEPAPGGAWPPRPTEALSWAFRAGLNNAGVWLTAGLALGAAAGFMQAFVGPNIEPGQIDEAALASLARGAVTYSLLASALALLVAPLAVTAALRQVDRPRLDWGSALRGANYGPTFLTQLLAGLAQLAALVVVSMLAAPIIGGALAAGPGGAAIASLLSVLVGVAAPILLAPFLIYWQFFAADRRATFGRAIALGAALGRAAYKPTVGLVALVVGYGIVVSLVVGLVSAAVAPAGPTAVAVVSSALSAAATLPVAALSAAHLFRQAVGGPLPPAGEAPRAL</sequence>
<evidence type="ECO:0000313" key="5">
    <source>
        <dbReference type="Proteomes" id="UP000011016"/>
    </source>
</evidence>
<dbReference type="RefSeq" id="WP_004599940.1">
    <property type="nucleotide sequence ID" value="NZ_HF541865.1"/>
</dbReference>
<accession>I7LBK2</accession>
<evidence type="ECO:0000313" key="3">
    <source>
        <dbReference type="EMBL" id="EJZ83011.1"/>
    </source>
</evidence>
<organism evidence="2 5">
    <name type="scientific">Corynebacterium otitidis ATCC 51513</name>
    <dbReference type="NCBI Taxonomy" id="883169"/>
    <lineage>
        <taxon>Bacteria</taxon>
        <taxon>Bacillati</taxon>
        <taxon>Actinomycetota</taxon>
        <taxon>Actinomycetes</taxon>
        <taxon>Mycobacteriales</taxon>
        <taxon>Corynebacteriaceae</taxon>
        <taxon>Corynebacterium</taxon>
    </lineage>
</organism>
<feature type="transmembrane region" description="Helical" evidence="1">
    <location>
        <begin position="89"/>
        <end position="112"/>
    </location>
</feature>